<proteinExistence type="predicted"/>
<sequence>MLKKLLTISLLSGVSISCADAQTSTDGQANPGATRISIASHSVRFSDIPAFAALYRGAAVPVMENLVEDGMITGYGVWMHNTGGKYNLRWHLAGMEGTNFEQAWTEIITGIDAVDSEGLEAFNRSVLAHKDEIWNLGARNVESPTEAPYLYENLFKVNRADLPKWNELWGDVLPALDGAISDGLMRGYVVEEHNTGGEFNWNLVVFFDDWDTIDDAQVVFFENIPLDHEIWTMAIAHKDELWAQIPDMN</sequence>
<name>A0A382FQN2_9ZZZZ</name>
<evidence type="ECO:0008006" key="2">
    <source>
        <dbReference type="Google" id="ProtNLM"/>
    </source>
</evidence>
<dbReference type="EMBL" id="UINC01050958">
    <property type="protein sequence ID" value="SVB64543.1"/>
    <property type="molecule type" value="Genomic_DNA"/>
</dbReference>
<evidence type="ECO:0000313" key="1">
    <source>
        <dbReference type="EMBL" id="SVB64543.1"/>
    </source>
</evidence>
<protein>
    <recommendedName>
        <fullName evidence="2">NIPSNAP domain-containing protein</fullName>
    </recommendedName>
</protein>
<dbReference type="PROSITE" id="PS51257">
    <property type="entry name" value="PROKAR_LIPOPROTEIN"/>
    <property type="match status" value="1"/>
</dbReference>
<organism evidence="1">
    <name type="scientific">marine metagenome</name>
    <dbReference type="NCBI Taxonomy" id="408172"/>
    <lineage>
        <taxon>unclassified sequences</taxon>
        <taxon>metagenomes</taxon>
        <taxon>ecological metagenomes</taxon>
    </lineage>
</organism>
<gene>
    <name evidence="1" type="ORF">METZ01_LOCUS217397</name>
</gene>
<accession>A0A382FQN2</accession>
<reference evidence="1" key="1">
    <citation type="submission" date="2018-05" db="EMBL/GenBank/DDBJ databases">
        <authorList>
            <person name="Lanie J.A."/>
            <person name="Ng W.-L."/>
            <person name="Kazmierczak K.M."/>
            <person name="Andrzejewski T.M."/>
            <person name="Davidsen T.M."/>
            <person name="Wayne K.J."/>
            <person name="Tettelin H."/>
            <person name="Glass J.I."/>
            <person name="Rusch D."/>
            <person name="Podicherti R."/>
            <person name="Tsui H.-C.T."/>
            <person name="Winkler M.E."/>
        </authorList>
    </citation>
    <scope>NUCLEOTIDE SEQUENCE</scope>
</reference>
<dbReference type="AlphaFoldDB" id="A0A382FQN2"/>